<protein>
    <recommendedName>
        <fullName evidence="1">Aminoglycoside phosphotransferase domain-containing protein</fullName>
    </recommendedName>
</protein>
<dbReference type="EMBL" id="CAMAPD010000015">
    <property type="protein sequence ID" value="CAH9063997.1"/>
    <property type="molecule type" value="Genomic_DNA"/>
</dbReference>
<dbReference type="InterPro" id="IPR011009">
    <property type="entry name" value="Kinase-like_dom_sf"/>
</dbReference>
<proteinExistence type="predicted"/>
<comment type="caution">
    <text evidence="3">The sequence shown here is derived from an EMBL/GenBank/DDBJ whole genome shotgun (WGS) entry which is preliminary data.</text>
</comment>
<evidence type="ECO:0000313" key="2">
    <source>
        <dbReference type="EMBL" id="CAH9063997.1"/>
    </source>
</evidence>
<dbReference type="Proteomes" id="UP001152485">
    <property type="component" value="Unassembled WGS sequence"/>
</dbReference>
<dbReference type="SUPFAM" id="SSF56112">
    <property type="entry name" value="Protein kinase-like (PK-like)"/>
    <property type="match status" value="1"/>
</dbReference>
<dbReference type="RefSeq" id="WP_261594318.1">
    <property type="nucleotide sequence ID" value="NZ_CAMAPC010000026.1"/>
</dbReference>
<evidence type="ECO:0000259" key="1">
    <source>
        <dbReference type="Pfam" id="PF01636"/>
    </source>
</evidence>
<evidence type="ECO:0000313" key="4">
    <source>
        <dbReference type="Proteomes" id="UP001152467"/>
    </source>
</evidence>
<name>A0A9W4R5A9_9GAMM</name>
<keyword evidence="4" id="KW-1185">Reference proteome</keyword>
<evidence type="ECO:0000313" key="3">
    <source>
        <dbReference type="EMBL" id="CAH9066798.1"/>
    </source>
</evidence>
<dbReference type="AlphaFoldDB" id="A0A9W4R5A9"/>
<dbReference type="EMBL" id="CAMAPC010000026">
    <property type="protein sequence ID" value="CAH9066798.1"/>
    <property type="molecule type" value="Genomic_DNA"/>
</dbReference>
<dbReference type="Pfam" id="PF01636">
    <property type="entry name" value="APH"/>
    <property type="match status" value="1"/>
</dbReference>
<gene>
    <name evidence="3" type="ORF">PSECIP111854_03961</name>
    <name evidence="2" type="ORF">PSECIP111951_03021</name>
</gene>
<reference evidence="3 5" key="1">
    <citation type="submission" date="2022-07" db="EMBL/GenBank/DDBJ databases">
        <authorList>
            <person name="Criscuolo A."/>
        </authorList>
    </citation>
    <scope>NUCLEOTIDE SEQUENCE</scope>
    <source>
        <strain evidence="5">CIP 111951</strain>
        <strain evidence="3">CIP111854</strain>
        <strain evidence="2">CIP111951</strain>
    </source>
</reference>
<dbReference type="Gene3D" id="3.90.1200.10">
    <property type="match status" value="1"/>
</dbReference>
<dbReference type="Proteomes" id="UP001152467">
    <property type="component" value="Unassembled WGS sequence"/>
</dbReference>
<organism evidence="3 4">
    <name type="scientific">Pseudoalteromonas holothuriae</name>
    <dbReference type="NCBI Taxonomy" id="2963714"/>
    <lineage>
        <taxon>Bacteria</taxon>
        <taxon>Pseudomonadati</taxon>
        <taxon>Pseudomonadota</taxon>
        <taxon>Gammaproteobacteria</taxon>
        <taxon>Alteromonadales</taxon>
        <taxon>Pseudoalteromonadaceae</taxon>
        <taxon>Pseudoalteromonas</taxon>
    </lineage>
</organism>
<feature type="domain" description="Aminoglycoside phosphotransferase" evidence="1">
    <location>
        <begin position="110"/>
        <end position="231"/>
    </location>
</feature>
<sequence length="278" mass="32621">MMLEKNSNPIAFGNTCEVFSLPEDKVIKLFHPQINQRHIDHESHMVKQAFQAGLTHLEPGVECQIGERQGLIYNQIKGETMAVMLRKKPWLLRPYIKLFTRCHIALHRRQAPRGFPHLKEELKKKIEQSDILTGELRAKLMIRLREMGTDSRVCHADFHLDNLIINKHKQVTLIDWAGSMQGDVDADVALCWLRMTNISNDVTTCSNIERWILRKFAQGYLRRYLKLRPECRQNVLRWMPLMAFWLISKNHHHHSDFLPNLIDPDQQQYNKALMGLFA</sequence>
<accession>A0A9W4R5A9</accession>
<evidence type="ECO:0000313" key="5">
    <source>
        <dbReference type="Proteomes" id="UP001152485"/>
    </source>
</evidence>
<dbReference type="InterPro" id="IPR002575">
    <property type="entry name" value="Aminoglycoside_PTrfase"/>
</dbReference>